<evidence type="ECO:0000259" key="3">
    <source>
        <dbReference type="PROSITE" id="PS51390"/>
    </source>
</evidence>
<protein>
    <recommendedName>
        <fullName evidence="3">WAP domain-containing protein</fullName>
    </recommendedName>
</protein>
<reference evidence="4" key="2">
    <citation type="submission" date="2025-08" db="UniProtKB">
        <authorList>
            <consortium name="Ensembl"/>
        </authorList>
    </citation>
    <scope>IDENTIFICATION</scope>
</reference>
<dbReference type="InterPro" id="IPR050514">
    <property type="entry name" value="WAP_four-disulfide_core"/>
</dbReference>
<dbReference type="GO" id="GO:0004867">
    <property type="term" value="F:serine-type endopeptidase inhibitor activity"/>
    <property type="evidence" value="ECO:0007669"/>
    <property type="project" value="TreeGrafter"/>
</dbReference>
<keyword evidence="2" id="KW-0732">Signal</keyword>
<name>G3VIR3_SARHA</name>
<gene>
    <name evidence="4" type="primary">WFDC2</name>
</gene>
<dbReference type="InParanoid" id="G3VIR3"/>
<dbReference type="PROSITE" id="PS51390">
    <property type="entry name" value="WAP"/>
    <property type="match status" value="1"/>
</dbReference>
<dbReference type="FunCoup" id="G3VIR3">
    <property type="interactions" value="110"/>
</dbReference>
<keyword evidence="5" id="KW-1185">Reference proteome</keyword>
<dbReference type="SUPFAM" id="SSF57256">
    <property type="entry name" value="Elafin-like"/>
    <property type="match status" value="2"/>
</dbReference>
<accession>G3VIR3</accession>
<feature type="chain" id="PRO_5029850003" description="WAP domain-containing protein" evidence="2">
    <location>
        <begin position="27"/>
        <end position="142"/>
    </location>
</feature>
<sequence length="142" mass="15551">MARKLFPISVFLGSLFLLSLLDLTPSKSLETLIIKDGLCPEIQERYDCVEECGSDAECPDVRKCCQGPCSKICAIPNEKKGKCPPLGQTITNLAVCNKGCNNDTDCKGSLKCCINGCGFEYCLEPIYEVSRGKREEGNWAKS</sequence>
<dbReference type="PRINTS" id="PR00003">
    <property type="entry name" value="4DISULPHCORE"/>
</dbReference>
<feature type="domain" description="WAP" evidence="3">
    <location>
        <begin position="76"/>
        <end position="126"/>
    </location>
</feature>
<evidence type="ECO:0000256" key="2">
    <source>
        <dbReference type="SAM" id="SignalP"/>
    </source>
</evidence>
<dbReference type="AlphaFoldDB" id="G3VIR3"/>
<feature type="signal peptide" evidence="2">
    <location>
        <begin position="1"/>
        <end position="26"/>
    </location>
</feature>
<dbReference type="PANTHER" id="PTHR19441">
    <property type="entry name" value="WHEY ACDIC PROTEIN WAP"/>
    <property type="match status" value="1"/>
</dbReference>
<dbReference type="GO" id="GO:0005615">
    <property type="term" value="C:extracellular space"/>
    <property type="evidence" value="ECO:0007669"/>
    <property type="project" value="TreeGrafter"/>
</dbReference>
<evidence type="ECO:0000313" key="5">
    <source>
        <dbReference type="Proteomes" id="UP000007648"/>
    </source>
</evidence>
<reference evidence="4" key="3">
    <citation type="submission" date="2025-09" db="UniProtKB">
        <authorList>
            <consortium name="Ensembl"/>
        </authorList>
    </citation>
    <scope>IDENTIFICATION</scope>
</reference>
<reference evidence="4 5" key="1">
    <citation type="journal article" date="2011" name="Proc. Natl. Acad. Sci. U.S.A.">
        <title>Genetic diversity and population structure of the endangered marsupial Sarcophilus harrisii (Tasmanian devil).</title>
        <authorList>
            <person name="Miller W."/>
            <person name="Hayes V.M."/>
            <person name="Ratan A."/>
            <person name="Petersen D.C."/>
            <person name="Wittekindt N.E."/>
            <person name="Miller J."/>
            <person name="Walenz B."/>
            <person name="Knight J."/>
            <person name="Qi J."/>
            <person name="Zhao F."/>
            <person name="Wang Q."/>
            <person name="Bedoya-Reina O.C."/>
            <person name="Katiyar N."/>
            <person name="Tomsho L.P."/>
            <person name="Kasson L.M."/>
            <person name="Hardie R.A."/>
            <person name="Woodbridge P."/>
            <person name="Tindall E.A."/>
            <person name="Bertelsen M.F."/>
            <person name="Dixon D."/>
            <person name="Pyecroft S."/>
            <person name="Helgen K.M."/>
            <person name="Lesk A.M."/>
            <person name="Pringle T.H."/>
            <person name="Patterson N."/>
            <person name="Zhang Y."/>
            <person name="Kreiss A."/>
            <person name="Woods G.M."/>
            <person name="Jones M.E."/>
            <person name="Schuster S.C."/>
        </authorList>
    </citation>
    <scope>NUCLEOTIDE SEQUENCE [LARGE SCALE GENOMIC DNA]</scope>
</reference>
<dbReference type="GeneTree" id="ENSGT00730000111410"/>
<dbReference type="PANTHER" id="PTHR19441:SF95">
    <property type="entry name" value="PERLWAPIN ISOFORM X1"/>
    <property type="match status" value="1"/>
</dbReference>
<dbReference type="Pfam" id="PF00095">
    <property type="entry name" value="WAP"/>
    <property type="match status" value="2"/>
</dbReference>
<dbReference type="InterPro" id="IPR008197">
    <property type="entry name" value="WAP_dom"/>
</dbReference>
<dbReference type="Ensembl" id="ENSSHAT00000003103.2">
    <property type="protein sequence ID" value="ENSSHAP00000003067.2"/>
    <property type="gene ID" value="ENSSHAG00000002717.2"/>
</dbReference>
<dbReference type="SMART" id="SM00217">
    <property type="entry name" value="WAP"/>
    <property type="match status" value="2"/>
</dbReference>
<evidence type="ECO:0000256" key="1">
    <source>
        <dbReference type="ARBA" id="ARBA00022690"/>
    </source>
</evidence>
<dbReference type="Gene3D" id="4.10.75.10">
    <property type="entry name" value="Elafin-like"/>
    <property type="match status" value="2"/>
</dbReference>
<proteinExistence type="predicted"/>
<dbReference type="Proteomes" id="UP000007648">
    <property type="component" value="Unassembled WGS sequence"/>
</dbReference>
<dbReference type="InterPro" id="IPR036645">
    <property type="entry name" value="Elafin-like_sf"/>
</dbReference>
<organism evidence="4 5">
    <name type="scientific">Sarcophilus harrisii</name>
    <name type="common">Tasmanian devil</name>
    <name type="synonym">Sarcophilus laniarius</name>
    <dbReference type="NCBI Taxonomy" id="9305"/>
    <lineage>
        <taxon>Eukaryota</taxon>
        <taxon>Metazoa</taxon>
        <taxon>Chordata</taxon>
        <taxon>Craniata</taxon>
        <taxon>Vertebrata</taxon>
        <taxon>Euteleostomi</taxon>
        <taxon>Mammalia</taxon>
        <taxon>Metatheria</taxon>
        <taxon>Dasyuromorphia</taxon>
        <taxon>Dasyuridae</taxon>
        <taxon>Sarcophilus</taxon>
    </lineage>
</organism>
<evidence type="ECO:0000313" key="4">
    <source>
        <dbReference type="Ensembl" id="ENSSHAP00000003067.2"/>
    </source>
</evidence>
<keyword evidence="1" id="KW-0646">Protease inhibitor</keyword>